<dbReference type="Pfam" id="PF24864">
    <property type="entry name" value="DUF7730"/>
    <property type="match status" value="1"/>
</dbReference>
<dbReference type="InterPro" id="IPR038883">
    <property type="entry name" value="AN11006-like"/>
</dbReference>
<evidence type="ECO:0000313" key="3">
    <source>
        <dbReference type="EMBL" id="RDW86531.1"/>
    </source>
</evidence>
<feature type="compositionally biased region" description="Polar residues" evidence="1">
    <location>
        <begin position="49"/>
        <end position="97"/>
    </location>
</feature>
<proteinExistence type="predicted"/>
<dbReference type="RefSeq" id="XP_026606055.1">
    <property type="nucleotide sequence ID" value="XM_026745189.1"/>
</dbReference>
<gene>
    <name evidence="3" type="ORF">DSM5745_03173</name>
</gene>
<feature type="domain" description="DUF7730" evidence="2">
    <location>
        <begin position="116"/>
        <end position="233"/>
    </location>
</feature>
<accession>A0A3D8SK28</accession>
<name>A0A3D8SK28_9EURO</name>
<dbReference type="EMBL" id="PVWQ01000003">
    <property type="protein sequence ID" value="RDW86531.1"/>
    <property type="molecule type" value="Genomic_DNA"/>
</dbReference>
<sequence>MAFPFRKRDIEKAFFGLDLNDDKPGTKSKSSSASTNAPKPKQGHRNPLETITNQALNDENKPNTSINSSYASKGTTKLKTTNKAPSKPSSTSVNSMMSEPALNTPPNTKPDQTFNFLGLPLEVRRRVYNFLLFSRHSAADIPKDRARITSEKLIFLEQSPPQDLYQPGKVKSLHTAILRTCKQIHSEAAVHLYRDNSFMVPSPIYMLRFFKQVGATNTKHLKKLSLTIQWNADRELKFWLLFLKKLAKDASGLETLTVVWIANTLSSEPLSRGARGRGLGDNVTFVRALARVKQVTRLNIFGFYAKNWLTYLKREMEGAGVQVQEAGQFGAVVHCDLVELLFSRVREFQEGTEDIWP</sequence>
<protein>
    <recommendedName>
        <fullName evidence="2">DUF7730 domain-containing protein</fullName>
    </recommendedName>
</protein>
<feature type="compositionally biased region" description="Low complexity" evidence="1">
    <location>
        <begin position="27"/>
        <end position="40"/>
    </location>
</feature>
<evidence type="ECO:0000259" key="2">
    <source>
        <dbReference type="Pfam" id="PF24864"/>
    </source>
</evidence>
<dbReference type="Proteomes" id="UP000256690">
    <property type="component" value="Unassembled WGS sequence"/>
</dbReference>
<dbReference type="GeneID" id="38113543"/>
<dbReference type="PANTHER" id="PTHR42085">
    <property type="entry name" value="F-BOX DOMAIN-CONTAINING PROTEIN"/>
    <property type="match status" value="1"/>
</dbReference>
<dbReference type="PANTHER" id="PTHR42085:SF2">
    <property type="entry name" value="F-BOX DOMAIN-CONTAINING PROTEIN"/>
    <property type="match status" value="1"/>
</dbReference>
<evidence type="ECO:0000313" key="4">
    <source>
        <dbReference type="Proteomes" id="UP000256690"/>
    </source>
</evidence>
<dbReference type="InterPro" id="IPR056632">
    <property type="entry name" value="DUF7730"/>
</dbReference>
<dbReference type="OrthoDB" id="4485238at2759"/>
<dbReference type="AlphaFoldDB" id="A0A3D8SK28"/>
<comment type="caution">
    <text evidence="3">The sequence shown here is derived from an EMBL/GenBank/DDBJ whole genome shotgun (WGS) entry which is preliminary data.</text>
</comment>
<feature type="region of interest" description="Disordered" evidence="1">
    <location>
        <begin position="13"/>
        <end position="113"/>
    </location>
</feature>
<feature type="compositionally biased region" description="Polar residues" evidence="1">
    <location>
        <begin position="104"/>
        <end position="113"/>
    </location>
</feature>
<evidence type="ECO:0000256" key="1">
    <source>
        <dbReference type="SAM" id="MobiDB-lite"/>
    </source>
</evidence>
<dbReference type="STRING" id="1810919.A0A3D8SK28"/>
<organism evidence="3 4">
    <name type="scientific">Aspergillus mulundensis</name>
    <dbReference type="NCBI Taxonomy" id="1810919"/>
    <lineage>
        <taxon>Eukaryota</taxon>
        <taxon>Fungi</taxon>
        <taxon>Dikarya</taxon>
        <taxon>Ascomycota</taxon>
        <taxon>Pezizomycotina</taxon>
        <taxon>Eurotiomycetes</taxon>
        <taxon>Eurotiomycetidae</taxon>
        <taxon>Eurotiales</taxon>
        <taxon>Aspergillaceae</taxon>
        <taxon>Aspergillus</taxon>
        <taxon>Aspergillus subgen. Nidulantes</taxon>
    </lineage>
</organism>
<reference evidence="3 4" key="1">
    <citation type="journal article" date="2018" name="IMA Fungus">
        <title>IMA Genome-F 9: Draft genome sequence of Annulohypoxylon stygium, Aspergillus mulundensis, Berkeleyomyces basicola (syn. Thielaviopsis basicola), Ceratocystis smalleyi, two Cercospora beticola strains, Coleophoma cylindrospora, Fusarium fracticaudum, Phialophora cf. hyalina, and Morchella septimelata.</title>
        <authorList>
            <person name="Wingfield B.D."/>
            <person name="Bills G.F."/>
            <person name="Dong Y."/>
            <person name="Huang W."/>
            <person name="Nel W.J."/>
            <person name="Swalarsk-Parry B.S."/>
            <person name="Vaghefi N."/>
            <person name="Wilken P.M."/>
            <person name="An Z."/>
            <person name="de Beer Z.W."/>
            <person name="De Vos L."/>
            <person name="Chen L."/>
            <person name="Duong T.A."/>
            <person name="Gao Y."/>
            <person name="Hammerbacher A."/>
            <person name="Kikkert J.R."/>
            <person name="Li Y."/>
            <person name="Li H."/>
            <person name="Li K."/>
            <person name="Li Q."/>
            <person name="Liu X."/>
            <person name="Ma X."/>
            <person name="Naidoo K."/>
            <person name="Pethybridge S.J."/>
            <person name="Sun J."/>
            <person name="Steenkamp E.T."/>
            <person name="van der Nest M.A."/>
            <person name="van Wyk S."/>
            <person name="Wingfield M.J."/>
            <person name="Xiong C."/>
            <person name="Yue Q."/>
            <person name="Zhang X."/>
        </authorList>
    </citation>
    <scope>NUCLEOTIDE SEQUENCE [LARGE SCALE GENOMIC DNA]</scope>
    <source>
        <strain evidence="3 4">DSM 5745</strain>
    </source>
</reference>
<keyword evidence="4" id="KW-1185">Reference proteome</keyword>